<sequence>MRVTCHYQSNVIVTLVNSNSTHNFLDIRMAKKLGCSLVPSLA</sequence>
<proteinExistence type="predicted"/>
<dbReference type="EMBL" id="GGEC01056988">
    <property type="protein sequence ID" value="MBX37472.1"/>
    <property type="molecule type" value="Transcribed_RNA"/>
</dbReference>
<reference evidence="1" key="1">
    <citation type="submission" date="2018-02" db="EMBL/GenBank/DDBJ databases">
        <title>Rhizophora mucronata_Transcriptome.</title>
        <authorList>
            <person name="Meera S.P."/>
            <person name="Sreeshan A."/>
            <person name="Augustine A."/>
        </authorList>
    </citation>
    <scope>NUCLEOTIDE SEQUENCE</scope>
    <source>
        <tissue evidence="1">Leaf</tissue>
    </source>
</reference>
<protein>
    <submittedName>
        <fullName evidence="1">Uncharacterized protein</fullName>
    </submittedName>
</protein>
<accession>A0A2P2N4P1</accession>
<name>A0A2P2N4P1_RHIMU</name>
<evidence type="ECO:0000313" key="1">
    <source>
        <dbReference type="EMBL" id="MBX37472.1"/>
    </source>
</evidence>
<organism evidence="1">
    <name type="scientific">Rhizophora mucronata</name>
    <name type="common">Asiatic mangrove</name>
    <dbReference type="NCBI Taxonomy" id="61149"/>
    <lineage>
        <taxon>Eukaryota</taxon>
        <taxon>Viridiplantae</taxon>
        <taxon>Streptophyta</taxon>
        <taxon>Embryophyta</taxon>
        <taxon>Tracheophyta</taxon>
        <taxon>Spermatophyta</taxon>
        <taxon>Magnoliopsida</taxon>
        <taxon>eudicotyledons</taxon>
        <taxon>Gunneridae</taxon>
        <taxon>Pentapetalae</taxon>
        <taxon>rosids</taxon>
        <taxon>fabids</taxon>
        <taxon>Malpighiales</taxon>
        <taxon>Rhizophoraceae</taxon>
        <taxon>Rhizophora</taxon>
    </lineage>
</organism>
<dbReference type="AlphaFoldDB" id="A0A2P2N4P1"/>